<dbReference type="Proteomes" id="UP001317259">
    <property type="component" value="Unassembled WGS sequence"/>
</dbReference>
<keyword evidence="1" id="KW-1133">Transmembrane helix</keyword>
<dbReference type="EMBL" id="JAKRKC020000001">
    <property type="protein sequence ID" value="MCK2212376.1"/>
    <property type="molecule type" value="Genomic_DNA"/>
</dbReference>
<name>A0ABT0FJA1_9ACTN</name>
<evidence type="ECO:0000256" key="1">
    <source>
        <dbReference type="SAM" id="Phobius"/>
    </source>
</evidence>
<accession>A0ABT0FJA1</accession>
<sequence length="88" mass="9374">MTWLLVLLIGGSATYRLAPPAVFNPTEAPPFNAIVYTLDLLLPIGDLGQQHAFNPTGAGQWLSYLLIAAGWVLVTTIAAGVARVLSRK</sequence>
<reference evidence="2 3" key="1">
    <citation type="submission" date="2022-04" db="EMBL/GenBank/DDBJ databases">
        <title>Genome draft of Actinomadura sp. ATCC 31491.</title>
        <authorList>
            <person name="Shi X."/>
            <person name="Du Y."/>
        </authorList>
    </citation>
    <scope>NUCLEOTIDE SEQUENCE [LARGE SCALE GENOMIC DNA]</scope>
    <source>
        <strain evidence="2 3">ATCC 31491</strain>
    </source>
</reference>
<organism evidence="2 3">
    <name type="scientific">Actinomadura luzonensis</name>
    <dbReference type="NCBI Taxonomy" id="2805427"/>
    <lineage>
        <taxon>Bacteria</taxon>
        <taxon>Bacillati</taxon>
        <taxon>Actinomycetota</taxon>
        <taxon>Actinomycetes</taxon>
        <taxon>Streptosporangiales</taxon>
        <taxon>Thermomonosporaceae</taxon>
        <taxon>Actinomadura</taxon>
    </lineage>
</organism>
<evidence type="ECO:0008006" key="4">
    <source>
        <dbReference type="Google" id="ProtNLM"/>
    </source>
</evidence>
<protein>
    <recommendedName>
        <fullName evidence="4">ABC transporter permease</fullName>
    </recommendedName>
</protein>
<keyword evidence="3" id="KW-1185">Reference proteome</keyword>
<proteinExistence type="predicted"/>
<gene>
    <name evidence="2" type="ORF">MF672_000965</name>
</gene>
<keyword evidence="1" id="KW-0812">Transmembrane</keyword>
<evidence type="ECO:0000313" key="2">
    <source>
        <dbReference type="EMBL" id="MCK2212376.1"/>
    </source>
</evidence>
<comment type="caution">
    <text evidence="2">The sequence shown here is derived from an EMBL/GenBank/DDBJ whole genome shotgun (WGS) entry which is preliminary data.</text>
</comment>
<evidence type="ECO:0000313" key="3">
    <source>
        <dbReference type="Proteomes" id="UP001317259"/>
    </source>
</evidence>
<dbReference type="RefSeq" id="WP_247815120.1">
    <property type="nucleotide sequence ID" value="NZ_JAKRKC020000001.1"/>
</dbReference>
<feature type="transmembrane region" description="Helical" evidence="1">
    <location>
        <begin position="61"/>
        <end position="85"/>
    </location>
</feature>
<keyword evidence="1" id="KW-0472">Membrane</keyword>